<comment type="caution">
    <text evidence="1">The sequence shown here is derived from an EMBL/GenBank/DDBJ whole genome shotgun (WGS) entry which is preliminary data.</text>
</comment>
<organism evidence="1 2">
    <name type="scientific">Alishewanella aestuarii B11</name>
    <dbReference type="NCBI Taxonomy" id="1197174"/>
    <lineage>
        <taxon>Bacteria</taxon>
        <taxon>Pseudomonadati</taxon>
        <taxon>Pseudomonadota</taxon>
        <taxon>Gammaproteobacteria</taxon>
        <taxon>Alteromonadales</taxon>
        <taxon>Alteromonadaceae</taxon>
        <taxon>Alishewanella</taxon>
    </lineage>
</organism>
<sequence length="39" mass="4315">MVNSIFYWLQAADIIGKATGQKNINAFGETPFGKELLNN</sequence>
<gene>
    <name evidence="1" type="ORF">AEST_25850</name>
</gene>
<keyword evidence="2" id="KW-1185">Reference proteome</keyword>
<name>J2IBR2_9ALTE</name>
<dbReference type="Proteomes" id="UP000012043">
    <property type="component" value="Unassembled WGS sequence"/>
</dbReference>
<evidence type="ECO:0000313" key="2">
    <source>
        <dbReference type="Proteomes" id="UP000012043"/>
    </source>
</evidence>
<protein>
    <submittedName>
        <fullName evidence="1">Uncharacterized protein</fullName>
    </submittedName>
</protein>
<proteinExistence type="predicted"/>
<dbReference type="AlphaFoldDB" id="J2IBR2"/>
<accession>J2IBR2</accession>
<dbReference type="EMBL" id="ALAB01000031">
    <property type="protein sequence ID" value="EJI84552.1"/>
    <property type="molecule type" value="Genomic_DNA"/>
</dbReference>
<reference evidence="1 2" key="1">
    <citation type="journal article" date="2012" name="J. Bacteriol.">
        <title>Genome Sequence of Pectin-Degrading Alishewanella aestuarii Strain B11T, Isolated from Tidal Flat Sediment.</title>
        <authorList>
            <person name="Jung J."/>
            <person name="Choi S."/>
            <person name="Chun J."/>
            <person name="Park W."/>
        </authorList>
    </citation>
    <scope>NUCLEOTIDE SEQUENCE [LARGE SCALE GENOMIC DNA]</scope>
    <source>
        <strain evidence="1 2">B11</strain>
    </source>
</reference>
<dbReference type="PATRIC" id="fig|1197174.4.peg.2526"/>
<evidence type="ECO:0000313" key="1">
    <source>
        <dbReference type="EMBL" id="EJI84552.1"/>
    </source>
</evidence>